<keyword evidence="4" id="KW-0624">Polysaccharide degradation</keyword>
<comment type="caution">
    <text evidence="12">The sequence shown here is derived from an EMBL/GenBank/DDBJ whole genome shotgun (WGS) entry which is preliminary data.</text>
</comment>
<evidence type="ECO:0000256" key="3">
    <source>
        <dbReference type="ARBA" id="ARBA00022487"/>
    </source>
</evidence>
<dbReference type="GO" id="GO:0046872">
    <property type="term" value="F:metal ion binding"/>
    <property type="evidence" value="ECO:0007669"/>
    <property type="project" value="UniProtKB-KW"/>
</dbReference>
<keyword evidence="4" id="KW-0858">Xylan degradation</keyword>
<gene>
    <name evidence="12" type="ORF">P3T76_005623</name>
</gene>
<protein>
    <recommendedName>
        <fullName evidence="2">feruloyl esterase</fullName>
        <ecNumber evidence="2">3.1.1.73</ecNumber>
    </recommendedName>
</protein>
<evidence type="ECO:0000256" key="11">
    <source>
        <dbReference type="SAM" id="MobiDB-lite"/>
    </source>
</evidence>
<dbReference type="InterPro" id="IPR011118">
    <property type="entry name" value="Tannase/feruloyl_esterase"/>
</dbReference>
<evidence type="ECO:0000256" key="6">
    <source>
        <dbReference type="ARBA" id="ARBA00022729"/>
    </source>
</evidence>
<evidence type="ECO:0000256" key="8">
    <source>
        <dbReference type="ARBA" id="ARBA00022837"/>
    </source>
</evidence>
<dbReference type="SUPFAM" id="SSF53474">
    <property type="entry name" value="alpha/beta-Hydrolases"/>
    <property type="match status" value="1"/>
</dbReference>
<feature type="compositionally biased region" description="Pro residues" evidence="11">
    <location>
        <begin position="323"/>
        <end position="335"/>
    </location>
</feature>
<comment type="similarity">
    <text evidence="1">Belongs to the tannase family.</text>
</comment>
<sequence length="675" mass="72996">MNMGSTVAVTLNYDQFEIFQAEEMVHAHVTPVVLLLLFATAVSAGSILDTLPLTKTEATCDALFLSKLSTGVDSGNATSVGTSTDTTHFSAPIAESIETSDGVSRENCVLQSAADRRLGVVIPVVDCESLLGVDLSHIAEDGAIITSATETTHEGHLYCLVEGTLPASTKWEVMLPVRTWTQRYMQVGCGGLCGMIRMQVNAASGSQQVNGGEFTLAATDMGGGMDGKVFANNPGRRRSFAYSAQHLTSLVSKTLMQAYYGQKPRYSFFNGCSDGGREAVMEALRYPNDFDGILAGAPAMLFQFQNSLHHGWLAMSNIDGPMPELPPMMRGPPPGPERRELGPPSQGPPEHAPGGGPTAIVTASKLPLLHNAVVRACDALDGLVDGLLSDPRVCNFDVQELLCDEEEDHHCLTEAEVNTIHKFYNGPMDPVTGKHLTVGNAQFGSELAWEGVFVPRGPNQPVMSAHIALAALKYLIFEPNPPETYSLNDLEFTEATVELLKPRHPLLDATNPDLAAFKAAGGKLILWHGWSDEHISPRTTIAYHEALEKQMGAEVADFERLYLLPGVQHCGRGDGMASIDLVTPLLEWVERGNAPHKIITSTDLDTDLPPWMPKPASPTVTRSRPVFPYPSLAKYTGHGDPNDADSYIEGAPLYTDKTVEWAGQSFFEPYVPRVD</sequence>
<dbReference type="Proteomes" id="UP001259832">
    <property type="component" value="Unassembled WGS sequence"/>
</dbReference>
<dbReference type="PANTHER" id="PTHR33938">
    <property type="entry name" value="FERULOYL ESTERASE B-RELATED"/>
    <property type="match status" value="1"/>
</dbReference>
<evidence type="ECO:0000256" key="10">
    <source>
        <dbReference type="ARBA" id="ARBA00034075"/>
    </source>
</evidence>
<proteinExistence type="inferred from homology"/>
<dbReference type="GO" id="GO:0030600">
    <property type="term" value="F:feruloyl esterase activity"/>
    <property type="evidence" value="ECO:0007669"/>
    <property type="project" value="UniProtKB-EC"/>
</dbReference>
<reference evidence="12" key="1">
    <citation type="submission" date="2023-08" db="EMBL/GenBank/DDBJ databases">
        <title>Reference Genome Resource for the Citrus Pathogen Phytophthora citrophthora.</title>
        <authorList>
            <person name="Moller H."/>
            <person name="Coetzee B."/>
            <person name="Rose L.J."/>
            <person name="Van Niekerk J.M."/>
        </authorList>
    </citation>
    <scope>NUCLEOTIDE SEQUENCE</scope>
    <source>
        <strain evidence="12">STE-U-9442</strain>
    </source>
</reference>
<comment type="catalytic activity">
    <reaction evidence="10">
        <text>feruloyl-polysaccharide + H2O = ferulate + polysaccharide.</text>
        <dbReference type="EC" id="3.1.1.73"/>
    </reaction>
</comment>
<evidence type="ECO:0000256" key="7">
    <source>
        <dbReference type="ARBA" id="ARBA00022801"/>
    </source>
</evidence>
<keyword evidence="8" id="KW-0106">Calcium</keyword>
<keyword evidence="5" id="KW-0479">Metal-binding</keyword>
<dbReference type="AlphaFoldDB" id="A0AAD9GR78"/>
<keyword evidence="3" id="KW-0719">Serine esterase</keyword>
<evidence type="ECO:0000313" key="12">
    <source>
        <dbReference type="EMBL" id="KAK1942986.1"/>
    </source>
</evidence>
<evidence type="ECO:0000256" key="4">
    <source>
        <dbReference type="ARBA" id="ARBA00022651"/>
    </source>
</evidence>
<dbReference type="PANTHER" id="PTHR33938:SF15">
    <property type="entry name" value="FERULOYL ESTERASE B-RELATED"/>
    <property type="match status" value="1"/>
</dbReference>
<evidence type="ECO:0000313" key="13">
    <source>
        <dbReference type="Proteomes" id="UP001259832"/>
    </source>
</evidence>
<keyword evidence="9" id="KW-1015">Disulfide bond</keyword>
<evidence type="ECO:0000256" key="9">
    <source>
        <dbReference type="ARBA" id="ARBA00023157"/>
    </source>
</evidence>
<keyword evidence="6" id="KW-0732">Signal</keyword>
<evidence type="ECO:0000256" key="1">
    <source>
        <dbReference type="ARBA" id="ARBA00006249"/>
    </source>
</evidence>
<accession>A0AAD9GR78</accession>
<dbReference type="Pfam" id="PF07519">
    <property type="entry name" value="Tannase"/>
    <property type="match status" value="2"/>
</dbReference>
<keyword evidence="7" id="KW-0378">Hydrolase</keyword>
<evidence type="ECO:0000256" key="2">
    <source>
        <dbReference type="ARBA" id="ARBA00013091"/>
    </source>
</evidence>
<keyword evidence="13" id="KW-1185">Reference proteome</keyword>
<dbReference type="GO" id="GO:0045493">
    <property type="term" value="P:xylan catabolic process"/>
    <property type="evidence" value="ECO:0007669"/>
    <property type="project" value="UniProtKB-KW"/>
</dbReference>
<organism evidence="12 13">
    <name type="scientific">Phytophthora citrophthora</name>
    <dbReference type="NCBI Taxonomy" id="4793"/>
    <lineage>
        <taxon>Eukaryota</taxon>
        <taxon>Sar</taxon>
        <taxon>Stramenopiles</taxon>
        <taxon>Oomycota</taxon>
        <taxon>Peronosporomycetes</taxon>
        <taxon>Peronosporales</taxon>
        <taxon>Peronosporaceae</taxon>
        <taxon>Phytophthora</taxon>
    </lineage>
</organism>
<dbReference type="EC" id="3.1.1.73" evidence="2"/>
<dbReference type="InterPro" id="IPR029058">
    <property type="entry name" value="AB_hydrolase_fold"/>
</dbReference>
<keyword evidence="4" id="KW-0119">Carbohydrate metabolism</keyword>
<evidence type="ECO:0000256" key="5">
    <source>
        <dbReference type="ARBA" id="ARBA00022723"/>
    </source>
</evidence>
<name>A0AAD9GR78_9STRA</name>
<feature type="region of interest" description="Disordered" evidence="11">
    <location>
        <begin position="323"/>
        <end position="359"/>
    </location>
</feature>
<dbReference type="EMBL" id="JASMQC010000008">
    <property type="protein sequence ID" value="KAK1942986.1"/>
    <property type="molecule type" value="Genomic_DNA"/>
</dbReference>